<reference evidence="1" key="1">
    <citation type="submission" date="2021-05" db="EMBL/GenBank/DDBJ databases">
        <authorList>
            <person name="Alioto T."/>
            <person name="Alioto T."/>
            <person name="Gomez Garrido J."/>
        </authorList>
    </citation>
    <scope>NUCLEOTIDE SEQUENCE</scope>
</reference>
<sequence>MCFFDTTASNTGRIKGACTLLENMLERDLLYLACRHHILEVVLRSVFDCKMGSTTGPHPDIFKRFSNAWRNLDHKKIEVGTKDKTILKHLTPQIIDVSAFLKKFKAEKQPRADYVELLQLALLFIGNEDESQGNVVIKAPGAISHARWMSKAIYCFKMYLFRGQFEMTESEINNLGDICVFLIRIYVKAWFNAPNASMAPNQDLGLLGSLYQYKSIDKIISEKALNKVVNHLWYLNGETVGLGFFDPTLSHDEKSGMAAKLLSSSDDTEGTKNVNIRVEVKDVPAYVREGLKKSVLTKLLLSSVDLVYKLTFCWKILKFGMPILSIRKD</sequence>
<dbReference type="AlphaFoldDB" id="A0A8D9BB44"/>
<accession>A0A8D9BB44</accession>
<evidence type="ECO:0000313" key="1">
    <source>
        <dbReference type="EMBL" id="CAG6779987.1"/>
    </source>
</evidence>
<organism evidence="1">
    <name type="scientific">Cacopsylla melanoneura</name>
    <dbReference type="NCBI Taxonomy" id="428564"/>
    <lineage>
        <taxon>Eukaryota</taxon>
        <taxon>Metazoa</taxon>
        <taxon>Ecdysozoa</taxon>
        <taxon>Arthropoda</taxon>
        <taxon>Hexapoda</taxon>
        <taxon>Insecta</taxon>
        <taxon>Pterygota</taxon>
        <taxon>Neoptera</taxon>
        <taxon>Paraneoptera</taxon>
        <taxon>Hemiptera</taxon>
        <taxon>Sternorrhyncha</taxon>
        <taxon>Psylloidea</taxon>
        <taxon>Psyllidae</taxon>
        <taxon>Psyllinae</taxon>
        <taxon>Cacopsylla</taxon>
    </lineage>
</organism>
<protein>
    <submittedName>
        <fullName evidence="1">Uncharacterized protein</fullName>
    </submittedName>
</protein>
<dbReference type="EMBL" id="HBUF01616406">
    <property type="protein sequence ID" value="CAG6779987.1"/>
    <property type="molecule type" value="Transcribed_RNA"/>
</dbReference>
<proteinExistence type="predicted"/>
<name>A0A8D9BB44_9HEMI</name>